<reference evidence="2" key="1">
    <citation type="submission" date="2020-05" db="EMBL/GenBank/DDBJ databases">
        <authorList>
            <person name="Chiriac C."/>
            <person name="Salcher M."/>
            <person name="Ghai R."/>
            <person name="Kavagutti S V."/>
        </authorList>
    </citation>
    <scope>NUCLEOTIDE SEQUENCE</scope>
</reference>
<dbReference type="Pfam" id="PF05437">
    <property type="entry name" value="AzlD"/>
    <property type="match status" value="1"/>
</dbReference>
<feature type="transmembrane region" description="Helical" evidence="1">
    <location>
        <begin position="44"/>
        <end position="62"/>
    </location>
</feature>
<accession>A0A6J7EY59</accession>
<dbReference type="EMBL" id="CAFBLP010000066">
    <property type="protein sequence ID" value="CAB4886085.1"/>
    <property type="molecule type" value="Genomic_DNA"/>
</dbReference>
<gene>
    <name evidence="2" type="ORF">UFOPK3376_02243</name>
</gene>
<dbReference type="InterPro" id="IPR008407">
    <property type="entry name" value="Brnchd-chn_aa_trnsp_AzlD"/>
</dbReference>
<feature type="transmembrane region" description="Helical" evidence="1">
    <location>
        <begin position="94"/>
        <end position="110"/>
    </location>
</feature>
<sequence>MNATSHWGYMSLAMVGLALTTVITRGSFFMLPSSVTLPSRLERALRYAPACALTAIVAPGVFTRHGSLFLSVHNNQMWAVLIAAGVFALKRNMMLMMAVGMAAFTLLRLFA</sequence>
<organism evidence="2">
    <name type="scientific">freshwater metagenome</name>
    <dbReference type="NCBI Taxonomy" id="449393"/>
    <lineage>
        <taxon>unclassified sequences</taxon>
        <taxon>metagenomes</taxon>
        <taxon>ecological metagenomes</taxon>
    </lineage>
</organism>
<feature type="transmembrane region" description="Helical" evidence="1">
    <location>
        <begin position="6"/>
        <end position="23"/>
    </location>
</feature>
<protein>
    <submittedName>
        <fullName evidence="2">Unannotated protein</fullName>
    </submittedName>
</protein>
<keyword evidence="1" id="KW-0472">Membrane</keyword>
<feature type="transmembrane region" description="Helical" evidence="1">
    <location>
        <begin position="68"/>
        <end position="87"/>
    </location>
</feature>
<evidence type="ECO:0000256" key="1">
    <source>
        <dbReference type="SAM" id="Phobius"/>
    </source>
</evidence>
<keyword evidence="1" id="KW-0812">Transmembrane</keyword>
<dbReference type="AlphaFoldDB" id="A0A6J7EY59"/>
<proteinExistence type="predicted"/>
<evidence type="ECO:0000313" key="2">
    <source>
        <dbReference type="EMBL" id="CAB4886085.1"/>
    </source>
</evidence>
<keyword evidence="1" id="KW-1133">Transmembrane helix</keyword>
<name>A0A6J7EY59_9ZZZZ</name>